<gene>
    <name evidence="1" type="ordered locus">ELI_05690</name>
</gene>
<dbReference type="AlphaFoldDB" id="Q2NAR1"/>
<name>Q2NAR1_ERYLH</name>
<dbReference type="KEGG" id="eli:ELI_05690"/>
<evidence type="ECO:0000313" key="1">
    <source>
        <dbReference type="EMBL" id="ABC63230.1"/>
    </source>
</evidence>
<proteinExistence type="predicted"/>
<sequence>MLFDFVQMEISISIQTRLEQWLAHT</sequence>
<reference evidence="2" key="1">
    <citation type="journal article" date="2009" name="J. Bacteriol.">
        <title>Complete genome sequence of Erythrobacter litoralis HTCC2594.</title>
        <authorList>
            <person name="Oh H.M."/>
            <person name="Giovannoni S.J."/>
            <person name="Ferriera S."/>
            <person name="Johnson J."/>
            <person name="Cho J.C."/>
        </authorList>
    </citation>
    <scope>NUCLEOTIDE SEQUENCE [LARGE SCALE GENOMIC DNA]</scope>
    <source>
        <strain evidence="2">HTCC2594</strain>
    </source>
</reference>
<accession>Q2NAR1</accession>
<dbReference type="Proteomes" id="UP000008808">
    <property type="component" value="Chromosome"/>
</dbReference>
<dbReference type="STRING" id="314225.ELI_05690"/>
<dbReference type="EMBL" id="CP000157">
    <property type="protein sequence ID" value="ABC63230.1"/>
    <property type="molecule type" value="Genomic_DNA"/>
</dbReference>
<evidence type="ECO:0000313" key="2">
    <source>
        <dbReference type="Proteomes" id="UP000008808"/>
    </source>
</evidence>
<protein>
    <submittedName>
        <fullName evidence="1">Uncharacterized protein</fullName>
    </submittedName>
</protein>
<dbReference type="HOGENOM" id="CLU_3418891_0_0_5"/>
<organism evidence="1 2">
    <name type="scientific">Erythrobacter litoralis (strain HTCC2594)</name>
    <dbReference type="NCBI Taxonomy" id="314225"/>
    <lineage>
        <taxon>Bacteria</taxon>
        <taxon>Pseudomonadati</taxon>
        <taxon>Pseudomonadota</taxon>
        <taxon>Alphaproteobacteria</taxon>
        <taxon>Sphingomonadales</taxon>
        <taxon>Erythrobacteraceae</taxon>
        <taxon>Erythrobacter/Porphyrobacter group</taxon>
        <taxon>Erythrobacter</taxon>
    </lineage>
</organism>
<keyword evidence="2" id="KW-1185">Reference proteome</keyword>